<dbReference type="AlphaFoldDB" id="A0A372IUQ0"/>
<evidence type="ECO:0000256" key="1">
    <source>
        <dbReference type="SAM" id="Coils"/>
    </source>
</evidence>
<evidence type="ECO:0008006" key="4">
    <source>
        <dbReference type="Google" id="ProtNLM"/>
    </source>
</evidence>
<sequence>MGFGPSLEHDQYEELCALATAGVLSPAESKRLTDHLESCAECREALEQYQAVATDGMSFLAKTFGVHADADADGFDESSALRRLMQTAEPEGTQPAPSAAVVSKARVPHRTWARGLVAACVVCGAGVGAYWAGTHSANARLQGVSARSQSTLDRAKVETQTLEGTILADNRRIAALEQQSATEQNDIEALRTQTEGATQHVIQMTAAADRARSESDAQMAALRQERDVTAGKLHDAEKMYQAVQYELNTLRTQHQQDQVHLASLETSVDNLNGQLSEQNKRSGTDEHYLAADKDIRDLIGARNLYIADIMDVNDTGQSRKPFGRVFYTKTKSLIFYAYDLDRQPGVRRTSTFQVWGRTSPNDRKPINLGILYMDSETNRRWTLRVNSPEQLARLDSVFVTIEPHEQTDRPTGKPFLYASLQRVANHP</sequence>
<dbReference type="Proteomes" id="UP000264702">
    <property type="component" value="Unassembled WGS sequence"/>
</dbReference>
<gene>
    <name evidence="2" type="ORF">D0Y96_03720</name>
</gene>
<protein>
    <recommendedName>
        <fullName evidence="4">Zinc-finger domain-containing protein</fullName>
    </recommendedName>
</protein>
<dbReference type="EMBL" id="QVQT01000001">
    <property type="protein sequence ID" value="RFU18662.1"/>
    <property type="molecule type" value="Genomic_DNA"/>
</dbReference>
<reference evidence="2 3" key="1">
    <citation type="submission" date="2018-08" db="EMBL/GenBank/DDBJ databases">
        <title>Acidipila sp. 4G-K13, an acidobacterium isolated from forest soil.</title>
        <authorList>
            <person name="Gao Z.-H."/>
            <person name="Qiu L.-H."/>
        </authorList>
    </citation>
    <scope>NUCLEOTIDE SEQUENCE [LARGE SCALE GENOMIC DNA]</scope>
    <source>
        <strain evidence="2 3">4G-K13</strain>
    </source>
</reference>
<name>A0A372IUQ0_9BACT</name>
<keyword evidence="1" id="KW-0175">Coiled coil</keyword>
<evidence type="ECO:0000313" key="2">
    <source>
        <dbReference type="EMBL" id="RFU18662.1"/>
    </source>
</evidence>
<organism evidence="2 3">
    <name type="scientific">Paracidobacterium acidisoli</name>
    <dbReference type="NCBI Taxonomy" id="2303751"/>
    <lineage>
        <taxon>Bacteria</taxon>
        <taxon>Pseudomonadati</taxon>
        <taxon>Acidobacteriota</taxon>
        <taxon>Terriglobia</taxon>
        <taxon>Terriglobales</taxon>
        <taxon>Acidobacteriaceae</taxon>
        <taxon>Paracidobacterium</taxon>
    </lineage>
</organism>
<evidence type="ECO:0000313" key="3">
    <source>
        <dbReference type="Proteomes" id="UP000264702"/>
    </source>
</evidence>
<keyword evidence="3" id="KW-1185">Reference proteome</keyword>
<proteinExistence type="predicted"/>
<comment type="caution">
    <text evidence="2">The sequence shown here is derived from an EMBL/GenBank/DDBJ whole genome shotgun (WGS) entry which is preliminary data.</text>
</comment>
<accession>A0A372IUQ0</accession>
<feature type="coiled-coil region" evidence="1">
    <location>
        <begin position="233"/>
        <end position="281"/>
    </location>
</feature>
<dbReference type="InterPro" id="IPR041916">
    <property type="entry name" value="Anti_sigma_zinc_sf"/>
</dbReference>
<dbReference type="Gene3D" id="1.10.10.1320">
    <property type="entry name" value="Anti-sigma factor, zinc-finger domain"/>
    <property type="match status" value="1"/>
</dbReference>